<accession>A0A4R0PGG6</accession>
<dbReference type="PROSITE" id="PS51186">
    <property type="entry name" value="GNAT"/>
    <property type="match status" value="1"/>
</dbReference>
<dbReference type="SUPFAM" id="SSF55729">
    <property type="entry name" value="Acyl-CoA N-acyltransferases (Nat)"/>
    <property type="match status" value="1"/>
</dbReference>
<dbReference type="Proteomes" id="UP000291301">
    <property type="component" value="Unassembled WGS sequence"/>
</dbReference>
<evidence type="ECO:0000259" key="1">
    <source>
        <dbReference type="PROSITE" id="PS51186"/>
    </source>
</evidence>
<dbReference type="PANTHER" id="PTHR43792">
    <property type="entry name" value="GNAT FAMILY, PUTATIVE (AFU_ORTHOLOGUE AFUA_3G00765)-RELATED-RELATED"/>
    <property type="match status" value="1"/>
</dbReference>
<organism evidence="2 3">
    <name type="scientific">Oricola cellulosilytica</name>
    <dbReference type="NCBI Taxonomy" id="1429082"/>
    <lineage>
        <taxon>Bacteria</taxon>
        <taxon>Pseudomonadati</taxon>
        <taxon>Pseudomonadota</taxon>
        <taxon>Alphaproteobacteria</taxon>
        <taxon>Hyphomicrobiales</taxon>
        <taxon>Ahrensiaceae</taxon>
        <taxon>Oricola</taxon>
    </lineage>
</organism>
<comment type="caution">
    <text evidence="2">The sequence shown here is derived from an EMBL/GenBank/DDBJ whole genome shotgun (WGS) entry which is preliminary data.</text>
</comment>
<keyword evidence="3" id="KW-1185">Reference proteome</keyword>
<dbReference type="PANTHER" id="PTHR43792:SF1">
    <property type="entry name" value="N-ACETYLTRANSFERASE DOMAIN-CONTAINING PROTEIN"/>
    <property type="match status" value="1"/>
</dbReference>
<feature type="domain" description="N-acetyltransferase" evidence="1">
    <location>
        <begin position="10"/>
        <end position="168"/>
    </location>
</feature>
<dbReference type="InterPro" id="IPR000182">
    <property type="entry name" value="GNAT_dom"/>
</dbReference>
<evidence type="ECO:0000313" key="3">
    <source>
        <dbReference type="Proteomes" id="UP000291301"/>
    </source>
</evidence>
<proteinExistence type="predicted"/>
<protein>
    <submittedName>
        <fullName evidence="2">N-acetyltransferase</fullName>
    </submittedName>
</protein>
<dbReference type="Pfam" id="PF13302">
    <property type="entry name" value="Acetyltransf_3"/>
    <property type="match status" value="1"/>
</dbReference>
<dbReference type="AlphaFoldDB" id="A0A4R0PGG6"/>
<name>A0A4R0PGG6_9HYPH</name>
<dbReference type="InterPro" id="IPR051531">
    <property type="entry name" value="N-acetyltransferase"/>
</dbReference>
<sequence>MIAALRSERLILRAWRPEDFPAYAAFVADEARTRFIGGPKDEWQAWTAFASLSGEWVLNGYGIFAIEIIETGELAGYAGLWQPHYLDEPELAWGLFAGFEGRGIATEAVLTVREWAADTLGLPPLMSFVHPRNTRSHKLLDRLGATPMTPTTLRDEPRLRFRHISPATERRY</sequence>
<keyword evidence="2" id="KW-0808">Transferase</keyword>
<dbReference type="GO" id="GO:0016747">
    <property type="term" value="F:acyltransferase activity, transferring groups other than amino-acyl groups"/>
    <property type="evidence" value="ECO:0007669"/>
    <property type="project" value="InterPro"/>
</dbReference>
<dbReference type="OrthoDB" id="6293260at2"/>
<reference evidence="2 3" key="1">
    <citation type="journal article" date="2015" name="Antonie Van Leeuwenhoek">
        <title>Oricola cellulosilytica gen. nov., sp. nov., a cellulose-degrading bacterium of the family Phyllobacteriaceae isolated from surface seashore water, and emended descriptions of Mesorhizobium loti and Phyllobacterium myrsinacearum.</title>
        <authorList>
            <person name="Hameed A."/>
            <person name="Shahina M."/>
            <person name="Lai W.A."/>
            <person name="Lin S.Y."/>
            <person name="Young L.S."/>
            <person name="Liu Y.C."/>
            <person name="Hsu Y.H."/>
            <person name="Young C.C."/>
        </authorList>
    </citation>
    <scope>NUCLEOTIDE SEQUENCE [LARGE SCALE GENOMIC DNA]</scope>
    <source>
        <strain evidence="2 3">KCTC 52183</strain>
    </source>
</reference>
<dbReference type="InterPro" id="IPR016181">
    <property type="entry name" value="Acyl_CoA_acyltransferase"/>
</dbReference>
<dbReference type="EMBL" id="SJST01000001">
    <property type="protein sequence ID" value="TCD15944.1"/>
    <property type="molecule type" value="Genomic_DNA"/>
</dbReference>
<evidence type="ECO:0000313" key="2">
    <source>
        <dbReference type="EMBL" id="TCD15944.1"/>
    </source>
</evidence>
<dbReference type="Gene3D" id="3.40.630.30">
    <property type="match status" value="1"/>
</dbReference>
<gene>
    <name evidence="2" type="ORF">E0D97_00435</name>
</gene>
<dbReference type="RefSeq" id="WP_131564355.1">
    <property type="nucleotide sequence ID" value="NZ_JAINFK010000001.1"/>
</dbReference>